<protein>
    <submittedName>
        <fullName evidence="2">Uncharacterized protein</fullName>
    </submittedName>
</protein>
<dbReference type="AlphaFoldDB" id="A0AAV4RR92"/>
<feature type="compositionally biased region" description="Basic and acidic residues" evidence="1">
    <location>
        <begin position="35"/>
        <end position="78"/>
    </location>
</feature>
<sequence length="78" mass="8954">MKAACSGNLETGIPQKSRRSTEPFYISKLQNDVTISKRENSHQNSAKPKERLKPRDTKPVKPQEEKGKKIKNCRELVF</sequence>
<comment type="caution">
    <text evidence="2">The sequence shown here is derived from an EMBL/GenBank/DDBJ whole genome shotgun (WGS) entry which is preliminary data.</text>
</comment>
<reference evidence="2 3" key="1">
    <citation type="submission" date="2021-06" db="EMBL/GenBank/DDBJ databases">
        <title>Caerostris extrusa draft genome.</title>
        <authorList>
            <person name="Kono N."/>
            <person name="Arakawa K."/>
        </authorList>
    </citation>
    <scope>NUCLEOTIDE SEQUENCE [LARGE SCALE GENOMIC DNA]</scope>
</reference>
<evidence type="ECO:0000313" key="2">
    <source>
        <dbReference type="EMBL" id="GIY24433.1"/>
    </source>
</evidence>
<gene>
    <name evidence="2" type="ORF">CEXT_456151</name>
</gene>
<dbReference type="Proteomes" id="UP001054945">
    <property type="component" value="Unassembled WGS sequence"/>
</dbReference>
<accession>A0AAV4RR92</accession>
<dbReference type="EMBL" id="BPLR01008409">
    <property type="protein sequence ID" value="GIY24433.1"/>
    <property type="molecule type" value="Genomic_DNA"/>
</dbReference>
<proteinExistence type="predicted"/>
<keyword evidence="3" id="KW-1185">Reference proteome</keyword>
<name>A0AAV4RR92_CAEEX</name>
<organism evidence="2 3">
    <name type="scientific">Caerostris extrusa</name>
    <name type="common">Bark spider</name>
    <name type="synonym">Caerostris bankana</name>
    <dbReference type="NCBI Taxonomy" id="172846"/>
    <lineage>
        <taxon>Eukaryota</taxon>
        <taxon>Metazoa</taxon>
        <taxon>Ecdysozoa</taxon>
        <taxon>Arthropoda</taxon>
        <taxon>Chelicerata</taxon>
        <taxon>Arachnida</taxon>
        <taxon>Araneae</taxon>
        <taxon>Araneomorphae</taxon>
        <taxon>Entelegynae</taxon>
        <taxon>Araneoidea</taxon>
        <taxon>Araneidae</taxon>
        <taxon>Caerostris</taxon>
    </lineage>
</organism>
<feature type="region of interest" description="Disordered" evidence="1">
    <location>
        <begin position="1"/>
        <end position="78"/>
    </location>
</feature>
<evidence type="ECO:0000313" key="3">
    <source>
        <dbReference type="Proteomes" id="UP001054945"/>
    </source>
</evidence>
<evidence type="ECO:0000256" key="1">
    <source>
        <dbReference type="SAM" id="MobiDB-lite"/>
    </source>
</evidence>